<dbReference type="GO" id="GO:0003677">
    <property type="term" value="F:DNA binding"/>
    <property type="evidence" value="ECO:0007669"/>
    <property type="project" value="UniProtKB-KW"/>
</dbReference>
<dbReference type="SUPFAM" id="SSF55781">
    <property type="entry name" value="GAF domain-like"/>
    <property type="match status" value="1"/>
</dbReference>
<dbReference type="OrthoDB" id="9807558at2"/>
<keyword evidence="1" id="KW-0805">Transcription regulation</keyword>
<dbReference type="Pfam" id="PF09339">
    <property type="entry name" value="HTH_IclR"/>
    <property type="match status" value="1"/>
</dbReference>
<evidence type="ECO:0000313" key="7">
    <source>
        <dbReference type="Proteomes" id="UP000198994"/>
    </source>
</evidence>
<dbReference type="InterPro" id="IPR050707">
    <property type="entry name" value="HTH_MetabolicPath_Reg"/>
</dbReference>
<dbReference type="FunFam" id="1.10.10.10:FF:000056">
    <property type="entry name" value="IclR family transcriptional regulator"/>
    <property type="match status" value="1"/>
</dbReference>
<protein>
    <submittedName>
        <fullName evidence="6">Transcriptional regulator, IclR family</fullName>
    </submittedName>
</protein>
<dbReference type="SUPFAM" id="SSF46785">
    <property type="entry name" value="Winged helix' DNA-binding domain"/>
    <property type="match status" value="1"/>
</dbReference>
<dbReference type="InterPro" id="IPR014757">
    <property type="entry name" value="Tscrpt_reg_IclR_C"/>
</dbReference>
<dbReference type="Pfam" id="PF01614">
    <property type="entry name" value="IclR_C"/>
    <property type="match status" value="1"/>
</dbReference>
<evidence type="ECO:0000259" key="5">
    <source>
        <dbReference type="PROSITE" id="PS51078"/>
    </source>
</evidence>
<evidence type="ECO:0000259" key="4">
    <source>
        <dbReference type="PROSITE" id="PS51077"/>
    </source>
</evidence>
<dbReference type="EMBL" id="FNAV01000031">
    <property type="protein sequence ID" value="SDF57858.1"/>
    <property type="molecule type" value="Genomic_DNA"/>
</dbReference>
<proteinExistence type="predicted"/>
<sequence>MVAEEKKKPAKRADPLMVQSVAKAFRVLEAFNGQHPQMTLSDIAEQTGMDLSGAQRFAHTLESLGYLEKDTRTRQFQLSVKTLDLAHHFTRTSRLVDRAMPVLQYLSKETEETVNLTVLDGTEIVFISRFLSRHVLHTDVTIGTRLPAYCMAPGRAMLSRLPPEEIASILEASEIRAHTQNTVTDISRLKEIIEEARLKGYATAFEEIYHADASIAAPILGAQGQMIGAVSLALSTLRYTREQLEASFAPMILAAARSISFS</sequence>
<dbReference type="InterPro" id="IPR005471">
    <property type="entry name" value="Tscrpt_reg_IclR_N"/>
</dbReference>
<reference evidence="7" key="1">
    <citation type="submission" date="2016-10" db="EMBL/GenBank/DDBJ databases">
        <authorList>
            <person name="Varghese N."/>
            <person name="Submissions S."/>
        </authorList>
    </citation>
    <scope>NUCLEOTIDE SEQUENCE [LARGE SCALE GENOMIC DNA]</scope>
    <source>
        <strain evidence="7">DSM 10146</strain>
    </source>
</reference>
<dbReference type="PANTHER" id="PTHR30136">
    <property type="entry name" value="HELIX-TURN-HELIX TRANSCRIPTIONAL REGULATOR, ICLR FAMILY"/>
    <property type="match status" value="1"/>
</dbReference>
<keyword evidence="3" id="KW-0804">Transcription</keyword>
<dbReference type="InterPro" id="IPR029016">
    <property type="entry name" value="GAF-like_dom_sf"/>
</dbReference>
<dbReference type="PROSITE" id="PS51078">
    <property type="entry name" value="ICLR_ED"/>
    <property type="match status" value="1"/>
</dbReference>
<evidence type="ECO:0000313" key="6">
    <source>
        <dbReference type="EMBL" id="SDF57858.1"/>
    </source>
</evidence>
<organism evidence="6 7">
    <name type="scientific">Salipiger thiooxidans</name>
    <dbReference type="NCBI Taxonomy" id="282683"/>
    <lineage>
        <taxon>Bacteria</taxon>
        <taxon>Pseudomonadati</taxon>
        <taxon>Pseudomonadota</taxon>
        <taxon>Alphaproteobacteria</taxon>
        <taxon>Rhodobacterales</taxon>
        <taxon>Roseobacteraceae</taxon>
        <taxon>Salipiger</taxon>
    </lineage>
</organism>
<dbReference type="InterPro" id="IPR036388">
    <property type="entry name" value="WH-like_DNA-bd_sf"/>
</dbReference>
<dbReference type="PANTHER" id="PTHR30136:SF35">
    <property type="entry name" value="HTH-TYPE TRANSCRIPTIONAL REGULATOR RV1719"/>
    <property type="match status" value="1"/>
</dbReference>
<dbReference type="Proteomes" id="UP000198994">
    <property type="component" value="Unassembled WGS sequence"/>
</dbReference>
<dbReference type="GO" id="GO:0003700">
    <property type="term" value="F:DNA-binding transcription factor activity"/>
    <property type="evidence" value="ECO:0007669"/>
    <property type="project" value="TreeGrafter"/>
</dbReference>
<dbReference type="SMART" id="SM00346">
    <property type="entry name" value="HTH_ICLR"/>
    <property type="match status" value="1"/>
</dbReference>
<keyword evidence="7" id="KW-1185">Reference proteome</keyword>
<accession>A0A1G7M7T4</accession>
<dbReference type="Gene3D" id="3.30.450.40">
    <property type="match status" value="1"/>
</dbReference>
<gene>
    <name evidence="6" type="ORF">SAMN04488105_1316</name>
</gene>
<feature type="domain" description="HTH iclR-type" evidence="4">
    <location>
        <begin position="18"/>
        <end position="80"/>
    </location>
</feature>
<name>A0A1G7M7T4_9RHOB</name>
<dbReference type="PROSITE" id="PS51077">
    <property type="entry name" value="HTH_ICLR"/>
    <property type="match status" value="1"/>
</dbReference>
<keyword evidence="2" id="KW-0238">DNA-binding</keyword>
<dbReference type="InterPro" id="IPR036390">
    <property type="entry name" value="WH_DNA-bd_sf"/>
</dbReference>
<dbReference type="AlphaFoldDB" id="A0A1G7M7T4"/>
<evidence type="ECO:0000256" key="2">
    <source>
        <dbReference type="ARBA" id="ARBA00023125"/>
    </source>
</evidence>
<evidence type="ECO:0000256" key="1">
    <source>
        <dbReference type="ARBA" id="ARBA00023015"/>
    </source>
</evidence>
<dbReference type="GO" id="GO:0045892">
    <property type="term" value="P:negative regulation of DNA-templated transcription"/>
    <property type="evidence" value="ECO:0007669"/>
    <property type="project" value="TreeGrafter"/>
</dbReference>
<feature type="domain" description="IclR-ED" evidence="5">
    <location>
        <begin position="81"/>
        <end position="262"/>
    </location>
</feature>
<dbReference type="STRING" id="282683.SAMN04488105_1316"/>
<dbReference type="Gene3D" id="1.10.10.10">
    <property type="entry name" value="Winged helix-like DNA-binding domain superfamily/Winged helix DNA-binding domain"/>
    <property type="match status" value="1"/>
</dbReference>
<evidence type="ECO:0000256" key="3">
    <source>
        <dbReference type="ARBA" id="ARBA00023163"/>
    </source>
</evidence>